<gene>
    <name evidence="1" type="ORF">K469DRAFT_686946</name>
</gene>
<evidence type="ECO:0000313" key="1">
    <source>
        <dbReference type="EMBL" id="KAF2186557.1"/>
    </source>
</evidence>
<keyword evidence="2" id="KW-1185">Reference proteome</keyword>
<evidence type="ECO:0000313" key="2">
    <source>
        <dbReference type="Proteomes" id="UP000800200"/>
    </source>
</evidence>
<dbReference type="Proteomes" id="UP000800200">
    <property type="component" value="Unassembled WGS sequence"/>
</dbReference>
<dbReference type="EMBL" id="ML994629">
    <property type="protein sequence ID" value="KAF2186557.1"/>
    <property type="molecule type" value="Genomic_DNA"/>
</dbReference>
<organism evidence="1 2">
    <name type="scientific">Zopfia rhizophila CBS 207.26</name>
    <dbReference type="NCBI Taxonomy" id="1314779"/>
    <lineage>
        <taxon>Eukaryota</taxon>
        <taxon>Fungi</taxon>
        <taxon>Dikarya</taxon>
        <taxon>Ascomycota</taxon>
        <taxon>Pezizomycotina</taxon>
        <taxon>Dothideomycetes</taxon>
        <taxon>Dothideomycetes incertae sedis</taxon>
        <taxon>Zopfiaceae</taxon>
        <taxon>Zopfia</taxon>
    </lineage>
</organism>
<protein>
    <submittedName>
        <fullName evidence="1">Uncharacterized protein</fullName>
    </submittedName>
</protein>
<dbReference type="AlphaFoldDB" id="A0A6A6E3Q4"/>
<accession>A0A6A6E3Q4</accession>
<sequence>MYVIHTLKRNPPYVRSLNSLRSPASVLADEINTLTPWVAKVESPNAYNTEPAMAGEIGKRTLLEAVQETDMARKLFSETSLEISTEKSLILDTTDITDETCEKPKDKAVIHTCLRKMAYHVRESYCL</sequence>
<proteinExistence type="predicted"/>
<reference evidence="1" key="1">
    <citation type="journal article" date="2020" name="Stud. Mycol.">
        <title>101 Dothideomycetes genomes: a test case for predicting lifestyles and emergence of pathogens.</title>
        <authorList>
            <person name="Haridas S."/>
            <person name="Albert R."/>
            <person name="Binder M."/>
            <person name="Bloem J."/>
            <person name="Labutti K."/>
            <person name="Salamov A."/>
            <person name="Andreopoulos B."/>
            <person name="Baker S."/>
            <person name="Barry K."/>
            <person name="Bills G."/>
            <person name="Bluhm B."/>
            <person name="Cannon C."/>
            <person name="Castanera R."/>
            <person name="Culley D."/>
            <person name="Daum C."/>
            <person name="Ezra D."/>
            <person name="Gonzalez J."/>
            <person name="Henrissat B."/>
            <person name="Kuo A."/>
            <person name="Liang C."/>
            <person name="Lipzen A."/>
            <person name="Lutzoni F."/>
            <person name="Magnuson J."/>
            <person name="Mondo S."/>
            <person name="Nolan M."/>
            <person name="Ohm R."/>
            <person name="Pangilinan J."/>
            <person name="Park H.-J."/>
            <person name="Ramirez L."/>
            <person name="Alfaro M."/>
            <person name="Sun H."/>
            <person name="Tritt A."/>
            <person name="Yoshinaga Y."/>
            <person name="Zwiers L.-H."/>
            <person name="Turgeon B."/>
            <person name="Goodwin S."/>
            <person name="Spatafora J."/>
            <person name="Crous P."/>
            <person name="Grigoriev I."/>
        </authorList>
    </citation>
    <scope>NUCLEOTIDE SEQUENCE</scope>
    <source>
        <strain evidence="1">CBS 207.26</strain>
    </source>
</reference>
<name>A0A6A6E3Q4_9PEZI</name>